<keyword evidence="3 5" id="KW-0808">Transferase</keyword>
<feature type="binding site" evidence="5">
    <location>
        <position position="109"/>
    </location>
    <ligand>
        <name>S-adenosyl-L-methionine</name>
        <dbReference type="ChEBI" id="CHEBI:59789"/>
    </ligand>
</feature>
<feature type="binding site" evidence="5">
    <location>
        <position position="88"/>
    </location>
    <ligand>
        <name>S-adenosyl-L-methionine</name>
        <dbReference type="ChEBI" id="CHEBI:59789"/>
    </ligand>
</feature>
<dbReference type="PROSITE" id="PS01183">
    <property type="entry name" value="UBIE_1"/>
    <property type="match status" value="1"/>
</dbReference>
<dbReference type="HAMAP" id="MF_01813">
    <property type="entry name" value="MenG_UbiE_methyltr"/>
    <property type="match status" value="1"/>
</dbReference>
<dbReference type="SUPFAM" id="SSF53335">
    <property type="entry name" value="S-adenosyl-L-methionine-dependent methyltransferases"/>
    <property type="match status" value="1"/>
</dbReference>
<dbReference type="NCBIfam" id="TIGR01934">
    <property type="entry name" value="MenG_MenH_UbiE"/>
    <property type="match status" value="1"/>
</dbReference>
<dbReference type="GO" id="GO:0008168">
    <property type="term" value="F:methyltransferase activity"/>
    <property type="evidence" value="ECO:0007669"/>
    <property type="project" value="UniProtKB-KW"/>
</dbReference>
<evidence type="ECO:0000313" key="6">
    <source>
        <dbReference type="EMBL" id="GGG43195.1"/>
    </source>
</evidence>
<dbReference type="Pfam" id="PF01209">
    <property type="entry name" value="Ubie_methyltran"/>
    <property type="match status" value="1"/>
</dbReference>
<evidence type="ECO:0000256" key="4">
    <source>
        <dbReference type="ARBA" id="ARBA00022691"/>
    </source>
</evidence>
<reference evidence="7" key="1">
    <citation type="journal article" date="2019" name="Int. J. Syst. Evol. Microbiol.">
        <title>The Global Catalogue of Microorganisms (GCM) 10K type strain sequencing project: providing services to taxonomists for standard genome sequencing and annotation.</title>
        <authorList>
            <consortium name="The Broad Institute Genomics Platform"/>
            <consortium name="The Broad Institute Genome Sequencing Center for Infectious Disease"/>
            <person name="Wu L."/>
            <person name="Ma J."/>
        </authorList>
    </citation>
    <scope>NUCLEOTIDE SEQUENCE [LARGE SCALE GENOMIC DNA]</scope>
    <source>
        <strain evidence="7">CGMCC 1.12990</strain>
    </source>
</reference>
<organism evidence="6 7">
    <name type="scientific">Hymenobacter glacieicola</name>
    <dbReference type="NCBI Taxonomy" id="1562124"/>
    <lineage>
        <taxon>Bacteria</taxon>
        <taxon>Pseudomonadati</taxon>
        <taxon>Bacteroidota</taxon>
        <taxon>Cytophagia</taxon>
        <taxon>Cytophagales</taxon>
        <taxon>Hymenobacteraceae</taxon>
        <taxon>Hymenobacter</taxon>
    </lineage>
</organism>
<keyword evidence="7" id="KW-1185">Reference proteome</keyword>
<protein>
    <recommendedName>
        <fullName evidence="5">Demethylmenaquinone methyltransferase</fullName>
        <ecNumber evidence="5">2.1.1.163</ecNumber>
    </recommendedName>
</protein>
<dbReference type="PANTHER" id="PTHR43591">
    <property type="entry name" value="METHYLTRANSFERASE"/>
    <property type="match status" value="1"/>
</dbReference>
<dbReference type="PROSITE" id="PS01184">
    <property type="entry name" value="UBIE_2"/>
    <property type="match status" value="1"/>
</dbReference>
<dbReference type="EMBL" id="BMGS01000004">
    <property type="protein sequence ID" value="GGG43195.1"/>
    <property type="molecule type" value="Genomic_DNA"/>
</dbReference>
<dbReference type="EC" id="2.1.1.163" evidence="5"/>
<dbReference type="PROSITE" id="PS51608">
    <property type="entry name" value="SAM_MT_UBIE"/>
    <property type="match status" value="1"/>
</dbReference>
<sequence length="264" mass="29494">MQAGPLYLGNFAPVSSFIALRNMSVVPYKDDAAGKKSQVAQMFNSIAGKYDFLNHFLSVGTDIYWRRKAVDELKQLRPARILDIATGTADFAIETLRAATPDAQITGVDISEGMLEVGRRKLQQKGLTQRIQLELGDSENLPFPDNHFDAVTASFGVRNFENLEKGLAEMYRVLRPGGKMVVLEFSKPTAFPMKQAYNFYFKNILPVFGKLISKDRAAYTYLPESVQAFPDGQDFLAILRKIGFNSPAWQPLTFGISSIYTAQK</sequence>
<evidence type="ECO:0000256" key="2">
    <source>
        <dbReference type="ARBA" id="ARBA00022603"/>
    </source>
</evidence>
<gene>
    <name evidence="5 6" type="primary">menG</name>
    <name evidence="6" type="ORF">GCM10011378_19480</name>
</gene>
<evidence type="ECO:0000256" key="3">
    <source>
        <dbReference type="ARBA" id="ARBA00022679"/>
    </source>
</evidence>
<dbReference type="InterPro" id="IPR029063">
    <property type="entry name" value="SAM-dependent_MTases_sf"/>
</dbReference>
<name>A0ABQ1WTJ9_9BACT</name>
<comment type="pathway">
    <text evidence="5">Quinol/quinone metabolism; menaquinone biosynthesis; menaquinol from 1,4-dihydroxy-2-naphthoate: step 2/2.</text>
</comment>
<dbReference type="PANTHER" id="PTHR43591:SF24">
    <property type="entry name" value="2-METHOXY-6-POLYPRENYL-1,4-BENZOQUINOL METHYLASE, MITOCHONDRIAL"/>
    <property type="match status" value="1"/>
</dbReference>
<evidence type="ECO:0000313" key="7">
    <source>
        <dbReference type="Proteomes" id="UP000601361"/>
    </source>
</evidence>
<feature type="binding site" evidence="5">
    <location>
        <begin position="137"/>
        <end position="138"/>
    </location>
    <ligand>
        <name>S-adenosyl-L-methionine</name>
        <dbReference type="ChEBI" id="CHEBI:59789"/>
    </ligand>
</feature>
<comment type="function">
    <text evidence="5">Methyltransferase required for the conversion of demethylmenaquinol (DMKH2) to menaquinol (MKH2).</text>
</comment>
<proteinExistence type="inferred from homology"/>
<dbReference type="GO" id="GO:0032259">
    <property type="term" value="P:methylation"/>
    <property type="evidence" value="ECO:0007669"/>
    <property type="project" value="UniProtKB-KW"/>
</dbReference>
<dbReference type="Gene3D" id="3.40.50.150">
    <property type="entry name" value="Vaccinia Virus protein VP39"/>
    <property type="match status" value="1"/>
</dbReference>
<comment type="caution">
    <text evidence="6">The sequence shown here is derived from an EMBL/GenBank/DDBJ whole genome shotgun (WGS) entry which is preliminary data.</text>
</comment>
<evidence type="ECO:0000256" key="5">
    <source>
        <dbReference type="HAMAP-Rule" id="MF_01813"/>
    </source>
</evidence>
<feature type="binding site" evidence="5">
    <location>
        <position position="154"/>
    </location>
    <ligand>
        <name>S-adenosyl-L-methionine</name>
        <dbReference type="ChEBI" id="CHEBI:59789"/>
    </ligand>
</feature>
<dbReference type="InterPro" id="IPR004033">
    <property type="entry name" value="UbiE/COQ5_MeTrFase"/>
</dbReference>
<comment type="catalytic activity">
    <reaction evidence="5">
        <text>a 2-demethylmenaquinol + S-adenosyl-L-methionine = a menaquinol + S-adenosyl-L-homocysteine + H(+)</text>
        <dbReference type="Rhea" id="RHEA:42640"/>
        <dbReference type="Rhea" id="RHEA-COMP:9539"/>
        <dbReference type="Rhea" id="RHEA-COMP:9563"/>
        <dbReference type="ChEBI" id="CHEBI:15378"/>
        <dbReference type="ChEBI" id="CHEBI:18151"/>
        <dbReference type="ChEBI" id="CHEBI:55437"/>
        <dbReference type="ChEBI" id="CHEBI:57856"/>
        <dbReference type="ChEBI" id="CHEBI:59789"/>
        <dbReference type="EC" id="2.1.1.163"/>
    </reaction>
</comment>
<dbReference type="Proteomes" id="UP000601361">
    <property type="component" value="Unassembled WGS sequence"/>
</dbReference>
<comment type="similarity">
    <text evidence="5">Belongs to the class I-like SAM-binding methyltransferase superfamily. MenG/UbiE family.</text>
</comment>
<dbReference type="CDD" id="cd02440">
    <property type="entry name" value="AdoMet_MTases"/>
    <property type="match status" value="1"/>
</dbReference>
<evidence type="ECO:0000256" key="1">
    <source>
        <dbReference type="ARBA" id="ARBA00022428"/>
    </source>
</evidence>
<dbReference type="InterPro" id="IPR023576">
    <property type="entry name" value="UbiE/COQ5_MeTrFase_CS"/>
</dbReference>
<dbReference type="NCBIfam" id="NF001244">
    <property type="entry name" value="PRK00216.1-5"/>
    <property type="match status" value="1"/>
</dbReference>
<keyword evidence="4 5" id="KW-0949">S-adenosyl-L-methionine</keyword>
<keyword evidence="2 5" id="KW-0489">Methyltransferase</keyword>
<keyword evidence="1 5" id="KW-0474">Menaquinone biosynthesis</keyword>
<accession>A0ABQ1WTJ9</accession>